<sequence length="328" mass="36413">MALNKAATEQILHLELPAGVRLDKFLAAELGEGNQGLSRSQLQRLIEQGQITGISEKNLKSSFKAKRATAITITLPPEKPAEILPFAASIPVLYEDEYLAIVHKPAGMTVHPGAATGNDTLVHALVGQIKKLAPHAERPGIVHRLDRETEGLMVIAKTDKARAALAGLFADRQVHKTYQAIVWGSVELPEKIDGFIWRDRRNRKKMKFGYEAPEKGIRAREAQLVFLRQTRYKFGTELEINLITGRTHQIRATCAQLNAPIIGDAIYGDDAGRAKTYKVGREKRDDLSACGMLLVAKSIEFAHPFKRKKIKFAIELPARFAEARSLLK</sequence>
<dbReference type="InterPro" id="IPR006225">
    <property type="entry name" value="PsdUridine_synth_RluC/D"/>
</dbReference>
<evidence type="ECO:0000256" key="4">
    <source>
        <dbReference type="PROSITE-ProRule" id="PRU00182"/>
    </source>
</evidence>
<dbReference type="GO" id="GO:0000455">
    <property type="term" value="P:enzyme-directed rRNA pseudouridine synthesis"/>
    <property type="evidence" value="ECO:0007669"/>
    <property type="project" value="TreeGrafter"/>
</dbReference>
<evidence type="ECO:0000256" key="2">
    <source>
        <dbReference type="ARBA" id="ARBA00023235"/>
    </source>
</evidence>
<dbReference type="InterPro" id="IPR006145">
    <property type="entry name" value="PsdUridine_synth_RsuA/RluA"/>
</dbReference>
<protein>
    <recommendedName>
        <fullName evidence="5">Pseudouridine synthase</fullName>
        <ecNumber evidence="5">5.4.99.-</ecNumber>
    </recommendedName>
</protein>
<dbReference type="InterPro" id="IPR020103">
    <property type="entry name" value="PsdUridine_synth_cat_dom_sf"/>
</dbReference>
<evidence type="ECO:0000313" key="8">
    <source>
        <dbReference type="Proteomes" id="UP000006048"/>
    </source>
</evidence>
<feature type="active site" evidence="3">
    <location>
        <position position="146"/>
    </location>
</feature>
<dbReference type="PANTHER" id="PTHR21600:SF87">
    <property type="entry name" value="RNA PSEUDOURIDYLATE SYNTHASE DOMAIN-CONTAINING PROTEIN 1"/>
    <property type="match status" value="1"/>
</dbReference>
<evidence type="ECO:0000313" key="7">
    <source>
        <dbReference type="EMBL" id="AFM14582.1"/>
    </source>
</evidence>
<dbReference type="EC" id="5.4.99.-" evidence="5"/>
<evidence type="ECO:0000256" key="3">
    <source>
        <dbReference type="PIRSR" id="PIRSR606225-1"/>
    </source>
</evidence>
<dbReference type="SUPFAM" id="SSF55120">
    <property type="entry name" value="Pseudouridine synthase"/>
    <property type="match status" value="1"/>
</dbReference>
<dbReference type="CDD" id="cd00165">
    <property type="entry name" value="S4"/>
    <property type="match status" value="1"/>
</dbReference>
<dbReference type="Pfam" id="PF00849">
    <property type="entry name" value="PseudoU_synth_2"/>
    <property type="match status" value="1"/>
</dbReference>
<dbReference type="HOGENOM" id="CLU_016902_4_4_12"/>
<dbReference type="Gene3D" id="3.10.290.10">
    <property type="entry name" value="RNA-binding S4 domain"/>
    <property type="match status" value="1"/>
</dbReference>
<comment type="similarity">
    <text evidence="1 5">Belongs to the pseudouridine synthase RluA family.</text>
</comment>
<reference evidence="7 8" key="1">
    <citation type="submission" date="2012-06" db="EMBL/GenBank/DDBJ databases">
        <title>The complete chromosome of genome of Turneriella parva DSM 21527.</title>
        <authorList>
            <consortium name="US DOE Joint Genome Institute (JGI-PGF)"/>
            <person name="Lucas S."/>
            <person name="Han J."/>
            <person name="Lapidus A."/>
            <person name="Bruce D."/>
            <person name="Goodwin L."/>
            <person name="Pitluck S."/>
            <person name="Peters L."/>
            <person name="Kyrpides N."/>
            <person name="Mavromatis K."/>
            <person name="Ivanova N."/>
            <person name="Mikhailova N."/>
            <person name="Chertkov O."/>
            <person name="Detter J.C."/>
            <person name="Tapia R."/>
            <person name="Han C."/>
            <person name="Land M."/>
            <person name="Hauser L."/>
            <person name="Markowitz V."/>
            <person name="Cheng J.-F."/>
            <person name="Hugenholtz P."/>
            <person name="Woyke T."/>
            <person name="Wu D."/>
            <person name="Gronow S."/>
            <person name="Wellnitz S."/>
            <person name="Brambilla E."/>
            <person name="Klenk H.-P."/>
            <person name="Eisen J.A."/>
        </authorList>
    </citation>
    <scope>NUCLEOTIDE SEQUENCE [LARGE SCALE GENOMIC DNA]</scope>
    <source>
        <strain evidence="8">ATCC BAA-1111 / DSM 21527 / NCTC 11395 / H</strain>
    </source>
</reference>
<evidence type="ECO:0000256" key="5">
    <source>
        <dbReference type="RuleBase" id="RU362028"/>
    </source>
</evidence>
<dbReference type="STRING" id="869212.Turpa_3948"/>
<dbReference type="NCBIfam" id="TIGR00005">
    <property type="entry name" value="rluA_subfam"/>
    <property type="match status" value="1"/>
</dbReference>
<dbReference type="PATRIC" id="fig|869212.3.peg.3980"/>
<dbReference type="GO" id="GO:0009982">
    <property type="term" value="F:pseudouridine synthase activity"/>
    <property type="evidence" value="ECO:0007669"/>
    <property type="project" value="InterPro"/>
</dbReference>
<gene>
    <name evidence="7" type="ordered locus">Turpa_3948</name>
</gene>
<comment type="catalytic activity">
    <reaction evidence="5">
        <text>a uridine in RNA = a pseudouridine in RNA</text>
        <dbReference type="Rhea" id="RHEA:48348"/>
        <dbReference type="Rhea" id="RHEA-COMP:12068"/>
        <dbReference type="Rhea" id="RHEA-COMP:12069"/>
        <dbReference type="ChEBI" id="CHEBI:65314"/>
        <dbReference type="ChEBI" id="CHEBI:65315"/>
    </reaction>
</comment>
<keyword evidence="8" id="KW-1185">Reference proteome</keyword>
<dbReference type="PANTHER" id="PTHR21600">
    <property type="entry name" value="MITOCHONDRIAL RNA PSEUDOURIDINE SYNTHASE"/>
    <property type="match status" value="1"/>
</dbReference>
<dbReference type="EMBL" id="CP002959">
    <property type="protein sequence ID" value="AFM14582.1"/>
    <property type="molecule type" value="Genomic_DNA"/>
</dbReference>
<dbReference type="InterPro" id="IPR050188">
    <property type="entry name" value="RluA_PseudoU_synthase"/>
</dbReference>
<dbReference type="GO" id="GO:0003723">
    <property type="term" value="F:RNA binding"/>
    <property type="evidence" value="ECO:0007669"/>
    <property type="project" value="UniProtKB-KW"/>
</dbReference>
<proteinExistence type="inferred from homology"/>
<dbReference type="KEGG" id="tpx:Turpa_3948"/>
<dbReference type="Gene3D" id="3.30.2350.10">
    <property type="entry name" value="Pseudouridine synthase"/>
    <property type="match status" value="1"/>
</dbReference>
<dbReference type="InterPro" id="IPR036986">
    <property type="entry name" value="S4_RNA-bd_sf"/>
</dbReference>
<evidence type="ECO:0000259" key="6">
    <source>
        <dbReference type="Pfam" id="PF00849"/>
    </source>
</evidence>
<dbReference type="GO" id="GO:0140098">
    <property type="term" value="F:catalytic activity, acting on RNA"/>
    <property type="evidence" value="ECO:0007669"/>
    <property type="project" value="UniProtKB-ARBA"/>
</dbReference>
<accession>I4BBC5</accession>
<keyword evidence="2 5" id="KW-0413">Isomerase</keyword>
<dbReference type="PROSITE" id="PS50889">
    <property type="entry name" value="S4"/>
    <property type="match status" value="1"/>
</dbReference>
<dbReference type="CDD" id="cd02869">
    <property type="entry name" value="PseudoU_synth_RluA_like"/>
    <property type="match status" value="1"/>
</dbReference>
<name>I4BBC5_TURPD</name>
<dbReference type="AlphaFoldDB" id="I4BBC5"/>
<dbReference type="Proteomes" id="UP000006048">
    <property type="component" value="Chromosome"/>
</dbReference>
<keyword evidence="4" id="KW-0694">RNA-binding</keyword>
<evidence type="ECO:0000256" key="1">
    <source>
        <dbReference type="ARBA" id="ARBA00010876"/>
    </source>
</evidence>
<feature type="domain" description="Pseudouridine synthase RsuA/RluA-like" evidence="6">
    <location>
        <begin position="99"/>
        <end position="256"/>
    </location>
</feature>
<organism evidence="7 8">
    <name type="scientific">Turneriella parva (strain ATCC BAA-1111 / DSM 21527 / NCTC 11395 / H)</name>
    <name type="common">Leptospira parva</name>
    <dbReference type="NCBI Taxonomy" id="869212"/>
    <lineage>
        <taxon>Bacteria</taxon>
        <taxon>Pseudomonadati</taxon>
        <taxon>Spirochaetota</taxon>
        <taxon>Spirochaetia</taxon>
        <taxon>Leptospirales</taxon>
        <taxon>Leptospiraceae</taxon>
        <taxon>Turneriella</taxon>
    </lineage>
</organism>
<comment type="function">
    <text evidence="5">Responsible for synthesis of pseudouridine from uracil.</text>
</comment>